<dbReference type="InterPro" id="IPR014016">
    <property type="entry name" value="UvrD-like_ATP-bd"/>
</dbReference>
<evidence type="ECO:0000256" key="4">
    <source>
        <dbReference type="ARBA" id="ARBA00022840"/>
    </source>
</evidence>
<gene>
    <name evidence="9" type="ORF">SAMN05216167_1497</name>
</gene>
<keyword evidence="1 7" id="KW-0547">Nucleotide-binding</keyword>
<sequence length="191" mass="21850">MSFIDNSPNPAQRRATETTEGPLLIIAGHGSGKTKTLVDRIVRLVQLGTPAENLFVATFTEKTAKELVTWVSNQLLRSGLRVNLNEMYLGTLHAPFLRLLEEYREYTRLKGSYRILDDFDQQFVLYRNISRFAEIDDIELLIGEPTRSRWERALGLVRLLNRVSEECLDPVMLSGRDDPGDDGKTWVVRKL</sequence>
<keyword evidence="3 7" id="KW-0347">Helicase</keyword>
<evidence type="ECO:0000259" key="8">
    <source>
        <dbReference type="PROSITE" id="PS51198"/>
    </source>
</evidence>
<dbReference type="EMBL" id="FOLQ01000049">
    <property type="protein sequence ID" value="SFF33344.1"/>
    <property type="molecule type" value="Genomic_DNA"/>
</dbReference>
<organism evidence="9 10">
    <name type="scientific">Spirosoma endophyticum</name>
    <dbReference type="NCBI Taxonomy" id="662367"/>
    <lineage>
        <taxon>Bacteria</taxon>
        <taxon>Pseudomonadati</taxon>
        <taxon>Bacteroidota</taxon>
        <taxon>Cytophagia</taxon>
        <taxon>Cytophagales</taxon>
        <taxon>Cytophagaceae</taxon>
        <taxon>Spirosoma</taxon>
    </lineage>
</organism>
<dbReference type="PANTHER" id="PTHR11070:SF2">
    <property type="entry name" value="ATP-DEPENDENT DNA HELICASE SRS2"/>
    <property type="match status" value="1"/>
</dbReference>
<dbReference type="RefSeq" id="WP_245776939.1">
    <property type="nucleotide sequence ID" value="NZ_FOLQ01000049.1"/>
</dbReference>
<dbReference type="InterPro" id="IPR027417">
    <property type="entry name" value="P-loop_NTPase"/>
</dbReference>
<dbReference type="Gene3D" id="1.10.10.160">
    <property type="match status" value="1"/>
</dbReference>
<dbReference type="GO" id="GO:0016787">
    <property type="term" value="F:hydrolase activity"/>
    <property type="evidence" value="ECO:0007669"/>
    <property type="project" value="UniProtKB-UniRule"/>
</dbReference>
<evidence type="ECO:0000256" key="3">
    <source>
        <dbReference type="ARBA" id="ARBA00022806"/>
    </source>
</evidence>
<dbReference type="InterPro" id="IPR013986">
    <property type="entry name" value="DExx_box_DNA_helicase_dom_sf"/>
</dbReference>
<keyword evidence="2 7" id="KW-0378">Hydrolase</keyword>
<evidence type="ECO:0000313" key="10">
    <source>
        <dbReference type="Proteomes" id="UP000198598"/>
    </source>
</evidence>
<keyword evidence="10" id="KW-1185">Reference proteome</keyword>
<feature type="binding site" evidence="7">
    <location>
        <begin position="27"/>
        <end position="34"/>
    </location>
    <ligand>
        <name>ATP</name>
        <dbReference type="ChEBI" id="CHEBI:30616"/>
    </ligand>
</feature>
<dbReference type="STRING" id="662367.SAMN05216167_1497"/>
<evidence type="ECO:0000256" key="1">
    <source>
        <dbReference type="ARBA" id="ARBA00022741"/>
    </source>
</evidence>
<protein>
    <recommendedName>
        <fullName evidence="6">DNA 3'-5' helicase II</fullName>
    </recommendedName>
</protein>
<evidence type="ECO:0000256" key="6">
    <source>
        <dbReference type="ARBA" id="ARBA00034923"/>
    </source>
</evidence>
<dbReference type="GO" id="GO:0043138">
    <property type="term" value="F:3'-5' DNA helicase activity"/>
    <property type="evidence" value="ECO:0007669"/>
    <property type="project" value="TreeGrafter"/>
</dbReference>
<dbReference type="GO" id="GO:0000725">
    <property type="term" value="P:recombinational repair"/>
    <property type="evidence" value="ECO:0007669"/>
    <property type="project" value="TreeGrafter"/>
</dbReference>
<dbReference type="GO" id="GO:0005524">
    <property type="term" value="F:ATP binding"/>
    <property type="evidence" value="ECO:0007669"/>
    <property type="project" value="UniProtKB-UniRule"/>
</dbReference>
<dbReference type="PROSITE" id="PS51198">
    <property type="entry name" value="UVRD_HELICASE_ATP_BIND"/>
    <property type="match status" value="1"/>
</dbReference>
<evidence type="ECO:0000256" key="5">
    <source>
        <dbReference type="ARBA" id="ARBA00023125"/>
    </source>
</evidence>
<evidence type="ECO:0000256" key="2">
    <source>
        <dbReference type="ARBA" id="ARBA00022801"/>
    </source>
</evidence>
<feature type="domain" description="UvrD-like helicase ATP-binding" evidence="8">
    <location>
        <begin position="6"/>
        <end position="191"/>
    </location>
</feature>
<proteinExistence type="predicted"/>
<dbReference type="PANTHER" id="PTHR11070">
    <property type="entry name" value="UVRD / RECB / PCRA DNA HELICASE FAMILY MEMBER"/>
    <property type="match status" value="1"/>
</dbReference>
<accession>A0A1I2HTG3</accession>
<keyword evidence="5" id="KW-0238">DNA-binding</keyword>
<dbReference type="Proteomes" id="UP000198598">
    <property type="component" value="Unassembled WGS sequence"/>
</dbReference>
<name>A0A1I2HTG3_9BACT</name>
<dbReference type="Gene3D" id="3.40.50.300">
    <property type="entry name" value="P-loop containing nucleotide triphosphate hydrolases"/>
    <property type="match status" value="1"/>
</dbReference>
<dbReference type="GO" id="GO:0003677">
    <property type="term" value="F:DNA binding"/>
    <property type="evidence" value="ECO:0007669"/>
    <property type="project" value="UniProtKB-KW"/>
</dbReference>
<reference evidence="9 10" key="1">
    <citation type="submission" date="2016-10" db="EMBL/GenBank/DDBJ databases">
        <authorList>
            <person name="de Groot N.N."/>
        </authorList>
    </citation>
    <scope>NUCLEOTIDE SEQUENCE [LARGE SCALE GENOMIC DNA]</scope>
    <source>
        <strain evidence="9 10">DSM 26130</strain>
    </source>
</reference>
<evidence type="ECO:0000256" key="7">
    <source>
        <dbReference type="PROSITE-ProRule" id="PRU00560"/>
    </source>
</evidence>
<dbReference type="InterPro" id="IPR000212">
    <property type="entry name" value="DNA_helicase_UvrD/REP"/>
</dbReference>
<dbReference type="Pfam" id="PF00580">
    <property type="entry name" value="UvrD-helicase"/>
    <property type="match status" value="1"/>
</dbReference>
<dbReference type="AlphaFoldDB" id="A0A1I2HTG3"/>
<evidence type="ECO:0000313" key="9">
    <source>
        <dbReference type="EMBL" id="SFF33344.1"/>
    </source>
</evidence>
<dbReference type="SUPFAM" id="SSF52540">
    <property type="entry name" value="P-loop containing nucleoside triphosphate hydrolases"/>
    <property type="match status" value="1"/>
</dbReference>
<keyword evidence="4 7" id="KW-0067">ATP-binding</keyword>